<dbReference type="GO" id="GO:0046983">
    <property type="term" value="F:protein dimerization activity"/>
    <property type="evidence" value="ECO:0007669"/>
    <property type="project" value="InterPro"/>
</dbReference>
<dbReference type="FunFam" id="4.10.280.10:FF:000015">
    <property type="entry name" value="T-cell acute lymphocytic leukemia 1"/>
    <property type="match status" value="1"/>
</dbReference>
<comment type="caution">
    <text evidence="7">The sequence shown here is derived from an EMBL/GenBank/DDBJ whole genome shotgun (WGS) entry which is preliminary data.</text>
</comment>
<dbReference type="PROSITE" id="PS50888">
    <property type="entry name" value="BHLH"/>
    <property type="match status" value="1"/>
</dbReference>
<keyword evidence="1" id="KW-0805">Transcription regulation</keyword>
<feature type="compositionally biased region" description="Low complexity" evidence="5">
    <location>
        <begin position="1"/>
        <end position="17"/>
    </location>
</feature>
<proteinExistence type="predicted"/>
<evidence type="ECO:0000256" key="3">
    <source>
        <dbReference type="ARBA" id="ARBA00023163"/>
    </source>
</evidence>
<dbReference type="CDD" id="cd19705">
    <property type="entry name" value="bHLH_TS_LYL1"/>
    <property type="match status" value="1"/>
</dbReference>
<dbReference type="PANTHER" id="PTHR13864:SF25">
    <property type="entry name" value="PROTEIN LYL-1-LIKE ISOFORM X1-RELATED"/>
    <property type="match status" value="1"/>
</dbReference>
<protein>
    <recommendedName>
        <fullName evidence="4">Stem cell protein</fullName>
    </recommendedName>
</protein>
<evidence type="ECO:0000256" key="5">
    <source>
        <dbReference type="SAM" id="MobiDB-lite"/>
    </source>
</evidence>
<feature type="region of interest" description="Disordered" evidence="5">
    <location>
        <begin position="1"/>
        <end position="91"/>
    </location>
</feature>
<dbReference type="SMART" id="SM00353">
    <property type="entry name" value="HLH"/>
    <property type="match status" value="1"/>
</dbReference>
<sequence>MEKNESPVSPSSASPSVLQRVSPARTGSPEANVTRDADTIAAATEPEATGAETDPTTPPRRSPPATSTVSSGERVSSSSSTSTSIPPNIPVISLAHSKPPLPPLPMLAAPLTALHPAPTLPHGPAELRLAQLSSLSGAGPPTALLPPPFLQTHPFISSSFLGPSGSFGIFSNARVKRRPSAHFELDLNDGPPQKLARRVFTNSRERWRQQNVNGAFSELRKLIPTHPPDKKLSKNEILRLAMKYINFLVQLLNDQTSDQACKSTTDGVAEGQDGRKDESEDLGNGSSPSCKNRDSMDSMMASSGSSCYGDTDSEESSGPRTCGIETKHSGITEKVQEQILAVTASSYQR</sequence>
<dbReference type="InterPro" id="IPR011598">
    <property type="entry name" value="bHLH_dom"/>
</dbReference>
<dbReference type="InterPro" id="IPR036638">
    <property type="entry name" value="HLH_DNA-bd_sf"/>
</dbReference>
<dbReference type="PANTHER" id="PTHR13864">
    <property type="entry name" value="T-CELL ACUTE LYMPHOCYTIC LEUKEMIA/STEM CELL LEUKEMIA-RELATED"/>
    <property type="match status" value="1"/>
</dbReference>
<feature type="domain" description="BHLH" evidence="6">
    <location>
        <begin position="196"/>
        <end position="248"/>
    </location>
</feature>
<keyword evidence="3" id="KW-0804">Transcription</keyword>
<dbReference type="Proteomes" id="UP001479290">
    <property type="component" value="Unassembled WGS sequence"/>
</dbReference>
<dbReference type="Pfam" id="PF00010">
    <property type="entry name" value="HLH"/>
    <property type="match status" value="1"/>
</dbReference>
<evidence type="ECO:0000256" key="2">
    <source>
        <dbReference type="ARBA" id="ARBA00023125"/>
    </source>
</evidence>
<organism evidence="7 8">
    <name type="scientific">Culter alburnus</name>
    <name type="common">Topmouth culter</name>
    <dbReference type="NCBI Taxonomy" id="194366"/>
    <lineage>
        <taxon>Eukaryota</taxon>
        <taxon>Metazoa</taxon>
        <taxon>Chordata</taxon>
        <taxon>Craniata</taxon>
        <taxon>Vertebrata</taxon>
        <taxon>Euteleostomi</taxon>
        <taxon>Actinopterygii</taxon>
        <taxon>Neopterygii</taxon>
        <taxon>Teleostei</taxon>
        <taxon>Ostariophysi</taxon>
        <taxon>Cypriniformes</taxon>
        <taxon>Xenocyprididae</taxon>
        <taxon>Xenocypridinae</taxon>
        <taxon>Culter</taxon>
    </lineage>
</organism>
<dbReference type="AlphaFoldDB" id="A0AAW2AHF1"/>
<gene>
    <name evidence="7" type="ORF">ABG768_023556</name>
</gene>
<evidence type="ECO:0000256" key="4">
    <source>
        <dbReference type="ARBA" id="ARBA00075195"/>
    </source>
</evidence>
<feature type="compositionally biased region" description="Low complexity" evidence="5">
    <location>
        <begin position="39"/>
        <end position="55"/>
    </location>
</feature>
<evidence type="ECO:0000259" key="6">
    <source>
        <dbReference type="PROSITE" id="PS50888"/>
    </source>
</evidence>
<dbReference type="SUPFAM" id="SSF47459">
    <property type="entry name" value="HLH, helix-loop-helix DNA-binding domain"/>
    <property type="match status" value="1"/>
</dbReference>
<dbReference type="GO" id="GO:0000981">
    <property type="term" value="F:DNA-binding transcription factor activity, RNA polymerase II-specific"/>
    <property type="evidence" value="ECO:0007669"/>
    <property type="project" value="InterPro"/>
</dbReference>
<dbReference type="Gene3D" id="4.10.280.10">
    <property type="entry name" value="Helix-loop-helix DNA-binding domain"/>
    <property type="match status" value="1"/>
</dbReference>
<feature type="region of interest" description="Disordered" evidence="5">
    <location>
        <begin position="261"/>
        <end position="329"/>
    </location>
</feature>
<dbReference type="EMBL" id="JAWDJR010000006">
    <property type="protein sequence ID" value="KAK9972792.1"/>
    <property type="molecule type" value="Genomic_DNA"/>
</dbReference>
<dbReference type="InterPro" id="IPR040238">
    <property type="entry name" value="TAL-like"/>
</dbReference>
<accession>A0AAW2AHF1</accession>
<keyword evidence="8" id="KW-1185">Reference proteome</keyword>
<evidence type="ECO:0000256" key="1">
    <source>
        <dbReference type="ARBA" id="ARBA00023015"/>
    </source>
</evidence>
<evidence type="ECO:0000313" key="7">
    <source>
        <dbReference type="EMBL" id="KAK9972792.1"/>
    </source>
</evidence>
<feature type="compositionally biased region" description="Low complexity" evidence="5">
    <location>
        <begin position="297"/>
        <end position="306"/>
    </location>
</feature>
<feature type="compositionally biased region" description="Low complexity" evidence="5">
    <location>
        <begin position="63"/>
        <end position="91"/>
    </location>
</feature>
<reference evidence="7 8" key="1">
    <citation type="submission" date="2024-05" db="EMBL/GenBank/DDBJ databases">
        <title>A high-quality chromosomal-level genome assembly of Topmouth culter (Culter alburnus).</title>
        <authorList>
            <person name="Zhao H."/>
        </authorList>
    </citation>
    <scope>NUCLEOTIDE SEQUENCE [LARGE SCALE GENOMIC DNA]</scope>
    <source>
        <strain evidence="7">CATC2023</strain>
        <tissue evidence="7">Muscle</tissue>
    </source>
</reference>
<evidence type="ECO:0000313" key="8">
    <source>
        <dbReference type="Proteomes" id="UP001479290"/>
    </source>
</evidence>
<name>A0AAW2AHF1_CULAL</name>
<keyword evidence="2" id="KW-0238">DNA-binding</keyword>
<dbReference type="GO" id="GO:0000978">
    <property type="term" value="F:RNA polymerase II cis-regulatory region sequence-specific DNA binding"/>
    <property type="evidence" value="ECO:0007669"/>
    <property type="project" value="TreeGrafter"/>
</dbReference>